<evidence type="ECO:0000256" key="3">
    <source>
        <dbReference type="ARBA" id="ARBA00047960"/>
    </source>
</evidence>
<dbReference type="CDD" id="cd03189">
    <property type="entry name" value="GST_C_GTT1_like"/>
    <property type="match status" value="1"/>
</dbReference>
<dbReference type="InterPro" id="IPR040079">
    <property type="entry name" value="Glutathione_S-Trfase"/>
</dbReference>
<name>B2FN11_STRMK</name>
<dbReference type="HOGENOM" id="CLU_011226_15_5_6"/>
<dbReference type="GO" id="GO:0004364">
    <property type="term" value="F:glutathione transferase activity"/>
    <property type="evidence" value="ECO:0007669"/>
    <property type="project" value="UniProtKB-EC"/>
</dbReference>
<dbReference type="Proteomes" id="UP000008840">
    <property type="component" value="Chromosome"/>
</dbReference>
<dbReference type="AlphaFoldDB" id="B2FN11"/>
<dbReference type="KEGG" id="sml:Smlt2023"/>
<dbReference type="PANTHER" id="PTHR44051:SF9">
    <property type="entry name" value="GLUTATHIONE S-TRANSFERASE 1"/>
    <property type="match status" value="1"/>
</dbReference>
<evidence type="ECO:0000313" key="6">
    <source>
        <dbReference type="EMBL" id="CAQ45532.1"/>
    </source>
</evidence>
<organism evidence="6 7">
    <name type="scientific">Stenotrophomonas maltophilia (strain K279a)</name>
    <dbReference type="NCBI Taxonomy" id="522373"/>
    <lineage>
        <taxon>Bacteria</taxon>
        <taxon>Pseudomonadati</taxon>
        <taxon>Pseudomonadota</taxon>
        <taxon>Gammaproteobacteria</taxon>
        <taxon>Lysobacterales</taxon>
        <taxon>Lysobacteraceae</taxon>
        <taxon>Stenotrophomonas</taxon>
        <taxon>Stenotrophomonas maltophilia group</taxon>
    </lineage>
</organism>
<gene>
    <name evidence="6" type="ordered locus">Smlt2023</name>
</gene>
<reference evidence="6 7" key="1">
    <citation type="journal article" date="2008" name="Genome Biol.">
        <title>The complete genome, comparative and functional analysis of Stenotrophomonas maltophilia reveals an organism heavily shielded by drug resistance determinants.</title>
        <authorList>
            <person name="Crossman L.C."/>
            <person name="Gould V.C."/>
            <person name="Dow J.M."/>
            <person name="Vernikos G.S."/>
            <person name="Okazaki A."/>
            <person name="Sebaihia M."/>
            <person name="Saunders D."/>
            <person name="Arrowsmith C."/>
            <person name="Carver T."/>
            <person name="Peters N."/>
            <person name="Adlem E."/>
            <person name="Kerhornou A."/>
            <person name="Lord A."/>
            <person name="Murphy L."/>
            <person name="Seeger K."/>
            <person name="Squares R."/>
            <person name="Rutter S."/>
            <person name="Quail M.A."/>
            <person name="Rajandream M.A."/>
            <person name="Harris D."/>
            <person name="Churcher C."/>
            <person name="Bentley S.D."/>
            <person name="Parkhill J."/>
            <person name="Thomson N.R."/>
            <person name="Avison M.B."/>
        </authorList>
    </citation>
    <scope>NUCLEOTIDE SEQUENCE [LARGE SCALE GENOMIC DNA]</scope>
    <source>
        <strain evidence="6 7">K279a</strain>
    </source>
</reference>
<dbReference type="SUPFAM" id="SSF52833">
    <property type="entry name" value="Thioredoxin-like"/>
    <property type="match status" value="1"/>
</dbReference>
<evidence type="ECO:0000256" key="2">
    <source>
        <dbReference type="ARBA" id="ARBA00022679"/>
    </source>
</evidence>
<dbReference type="InterPro" id="IPR036249">
    <property type="entry name" value="Thioredoxin-like_sf"/>
</dbReference>
<keyword evidence="2" id="KW-0808">Transferase</keyword>
<dbReference type="InterPro" id="IPR004045">
    <property type="entry name" value="Glutathione_S-Trfase_N"/>
</dbReference>
<feature type="domain" description="GST C-terminal" evidence="5">
    <location>
        <begin position="100"/>
        <end position="238"/>
    </location>
</feature>
<dbReference type="SFLD" id="SFLDG00358">
    <property type="entry name" value="Main_(cytGST)"/>
    <property type="match status" value="1"/>
</dbReference>
<evidence type="ECO:0000313" key="7">
    <source>
        <dbReference type="Proteomes" id="UP000008840"/>
    </source>
</evidence>
<dbReference type="InterPro" id="IPR036282">
    <property type="entry name" value="Glutathione-S-Trfase_C_sf"/>
</dbReference>
<dbReference type="GO" id="GO:0005737">
    <property type="term" value="C:cytoplasm"/>
    <property type="evidence" value="ECO:0007669"/>
    <property type="project" value="UniProtKB-ARBA"/>
</dbReference>
<dbReference type="EnsemblBacteria" id="CAQ45532">
    <property type="protein sequence ID" value="CAQ45532"/>
    <property type="gene ID" value="Smlt2023"/>
</dbReference>
<proteinExistence type="predicted"/>
<dbReference type="SUPFAM" id="SSF47616">
    <property type="entry name" value="GST C-terminal domain-like"/>
    <property type="match status" value="1"/>
</dbReference>
<dbReference type="Gene3D" id="1.20.1050.10">
    <property type="match status" value="1"/>
</dbReference>
<evidence type="ECO:0000259" key="4">
    <source>
        <dbReference type="PROSITE" id="PS50404"/>
    </source>
</evidence>
<dbReference type="SFLD" id="SFLDS00019">
    <property type="entry name" value="Glutathione_Transferase_(cytos"/>
    <property type="match status" value="1"/>
</dbReference>
<dbReference type="PANTHER" id="PTHR44051">
    <property type="entry name" value="GLUTATHIONE S-TRANSFERASE-RELATED"/>
    <property type="match status" value="1"/>
</dbReference>
<comment type="catalytic activity">
    <reaction evidence="3">
        <text>RX + glutathione = an S-substituted glutathione + a halide anion + H(+)</text>
        <dbReference type="Rhea" id="RHEA:16437"/>
        <dbReference type="ChEBI" id="CHEBI:15378"/>
        <dbReference type="ChEBI" id="CHEBI:16042"/>
        <dbReference type="ChEBI" id="CHEBI:17792"/>
        <dbReference type="ChEBI" id="CHEBI:57925"/>
        <dbReference type="ChEBI" id="CHEBI:90779"/>
        <dbReference type="EC" id="2.5.1.18"/>
    </reaction>
</comment>
<accession>B2FN11</accession>
<evidence type="ECO:0000259" key="5">
    <source>
        <dbReference type="PROSITE" id="PS50405"/>
    </source>
</evidence>
<dbReference type="InterPro" id="IPR010987">
    <property type="entry name" value="Glutathione-S-Trfase_C-like"/>
</dbReference>
<sequence>MQASPRIIPMRIVHHLENSRSLRVLWMLEELGLDYELRRYPRDPKTLLAPPELRNVHPLGKSPVLQDGELVLAESGAILDYLADRYDTQRQLSPSPMPADGAERIAYRYWLHYAEGSAMPPLLLTLVMGRIRNAPMPFFARPIARSIADKAERGFIGPQRRLHLDWMERRLSESPWFAGERFSAADIQMSFPIQAAAARGGGLDDKPALRGFLKRIGERPAYQRAEAHGGHLQALSGN</sequence>
<evidence type="ECO:0000256" key="1">
    <source>
        <dbReference type="ARBA" id="ARBA00012452"/>
    </source>
</evidence>
<protein>
    <recommendedName>
        <fullName evidence="1">glutathione transferase</fullName>
        <ecNumber evidence="1">2.5.1.18</ecNumber>
    </recommendedName>
</protein>
<dbReference type="EMBL" id="AM743169">
    <property type="protein sequence ID" value="CAQ45532.1"/>
    <property type="molecule type" value="Genomic_DNA"/>
</dbReference>
<dbReference type="Pfam" id="PF02798">
    <property type="entry name" value="GST_N"/>
    <property type="match status" value="1"/>
</dbReference>
<dbReference type="Pfam" id="PF13410">
    <property type="entry name" value="GST_C_2"/>
    <property type="match status" value="1"/>
</dbReference>
<feature type="domain" description="GST N-terminal" evidence="4">
    <location>
        <begin position="8"/>
        <end position="90"/>
    </location>
</feature>
<dbReference type="EC" id="2.5.1.18" evidence="1"/>
<dbReference type="FunFam" id="3.40.30.10:FF:000156">
    <property type="entry name" value="Glutathione S-transferase 1"/>
    <property type="match status" value="1"/>
</dbReference>
<dbReference type="PROSITE" id="PS50405">
    <property type="entry name" value="GST_CTER"/>
    <property type="match status" value="1"/>
</dbReference>
<dbReference type="GO" id="GO:0004601">
    <property type="term" value="F:peroxidase activity"/>
    <property type="evidence" value="ECO:0007669"/>
    <property type="project" value="UniProtKB-ARBA"/>
</dbReference>
<dbReference type="PROSITE" id="PS50404">
    <property type="entry name" value="GST_NTER"/>
    <property type="match status" value="1"/>
</dbReference>
<dbReference type="Gene3D" id="3.40.30.10">
    <property type="entry name" value="Glutaredoxin"/>
    <property type="match status" value="1"/>
</dbReference>
<dbReference type="eggNOG" id="COG0625">
    <property type="taxonomic scope" value="Bacteria"/>
</dbReference>
<dbReference type="SFLD" id="SFLDG01150">
    <property type="entry name" value="Main.1:_Beta-like"/>
    <property type="match status" value="1"/>
</dbReference>
<dbReference type="CDD" id="cd03046">
    <property type="entry name" value="GST_N_GTT1_like"/>
    <property type="match status" value="1"/>
</dbReference>
<keyword evidence="7" id="KW-1185">Reference proteome</keyword>